<evidence type="ECO:0000313" key="1">
    <source>
        <dbReference type="EMBL" id="VDN48716.1"/>
    </source>
</evidence>
<gene>
    <name evidence="1" type="ORF">GPUH_LOCUS26703</name>
</gene>
<keyword evidence="2" id="KW-1185">Reference proteome</keyword>
<protein>
    <submittedName>
        <fullName evidence="1">Uncharacterized protein</fullName>
    </submittedName>
</protein>
<dbReference type="EMBL" id="UYRT01113222">
    <property type="protein sequence ID" value="VDN48716.1"/>
    <property type="molecule type" value="Genomic_DNA"/>
</dbReference>
<sequence length="73" mass="8620">MRKYNTPLDYVVDSFLTPQSSAANNMKLLQRLEPAVLLMTAFQVVDDFMDIRSIGKKRWWQVLLSNWPQSFLR</sequence>
<dbReference type="AlphaFoldDB" id="A0A3P7S1J3"/>
<evidence type="ECO:0000313" key="2">
    <source>
        <dbReference type="Proteomes" id="UP000271098"/>
    </source>
</evidence>
<organism evidence="1 2">
    <name type="scientific">Gongylonema pulchrum</name>
    <dbReference type="NCBI Taxonomy" id="637853"/>
    <lineage>
        <taxon>Eukaryota</taxon>
        <taxon>Metazoa</taxon>
        <taxon>Ecdysozoa</taxon>
        <taxon>Nematoda</taxon>
        <taxon>Chromadorea</taxon>
        <taxon>Rhabditida</taxon>
        <taxon>Spirurina</taxon>
        <taxon>Spiruromorpha</taxon>
        <taxon>Spiruroidea</taxon>
        <taxon>Gongylonematidae</taxon>
        <taxon>Gongylonema</taxon>
    </lineage>
</organism>
<dbReference type="Proteomes" id="UP000271098">
    <property type="component" value="Unassembled WGS sequence"/>
</dbReference>
<proteinExistence type="predicted"/>
<name>A0A3P7S1J3_9BILA</name>
<accession>A0A3P7S1J3</accession>
<reference evidence="1 2" key="1">
    <citation type="submission" date="2018-11" db="EMBL/GenBank/DDBJ databases">
        <authorList>
            <consortium name="Pathogen Informatics"/>
        </authorList>
    </citation>
    <scope>NUCLEOTIDE SEQUENCE [LARGE SCALE GENOMIC DNA]</scope>
</reference>